<dbReference type="PANTHER" id="PTHR37563:SF2">
    <property type="entry name" value="PHYTANOYL-COA DIOXYGENASE FAMILY PROTEIN (AFU_ORTHOLOGUE AFUA_2G03330)"/>
    <property type="match status" value="1"/>
</dbReference>
<sequence>MHPKLQTYWQELAANDQFRNGLEAIVGPDPAIIEFTAITSSYGAEDQYMHADVIHHGSAVKYARSFVPSYSLFIPLQDTTYEMGATHVCPGSHQCSEADDICDDYGAFAVSGEGGGVWKMGDGALLNQQTFHKGMGYTQKGGPDRVVLM</sequence>
<proteinExistence type="predicted"/>
<keyword evidence="2" id="KW-1185">Reference proteome</keyword>
<dbReference type="SUPFAM" id="SSF51197">
    <property type="entry name" value="Clavaminate synthase-like"/>
    <property type="match status" value="1"/>
</dbReference>
<evidence type="ECO:0000313" key="1">
    <source>
        <dbReference type="EMBL" id="VEU36184.1"/>
    </source>
</evidence>
<protein>
    <recommendedName>
        <fullName evidence="3">Phytanoyl-CoA dioxygenase family protein</fullName>
    </recommendedName>
</protein>
<organism evidence="1 2">
    <name type="scientific">Pseudo-nitzschia multistriata</name>
    <dbReference type="NCBI Taxonomy" id="183589"/>
    <lineage>
        <taxon>Eukaryota</taxon>
        <taxon>Sar</taxon>
        <taxon>Stramenopiles</taxon>
        <taxon>Ochrophyta</taxon>
        <taxon>Bacillariophyta</taxon>
        <taxon>Bacillariophyceae</taxon>
        <taxon>Bacillariophycidae</taxon>
        <taxon>Bacillariales</taxon>
        <taxon>Bacillariaceae</taxon>
        <taxon>Pseudo-nitzschia</taxon>
    </lineage>
</organism>
<gene>
    <name evidence="1" type="ORF">PSNMU_V1.4_AUG-EV-PASAV3_0029680</name>
</gene>
<dbReference type="Proteomes" id="UP000291116">
    <property type="component" value="Unassembled WGS sequence"/>
</dbReference>
<dbReference type="EMBL" id="CAACVS010000081">
    <property type="protein sequence ID" value="VEU36184.1"/>
    <property type="molecule type" value="Genomic_DNA"/>
</dbReference>
<dbReference type="AlphaFoldDB" id="A0A448Z2F7"/>
<dbReference type="PANTHER" id="PTHR37563">
    <property type="entry name" value="PHYTANOYL-COA DIOXYGENASE FAMILY PROTEIN (AFU_ORTHOLOGUE AFUA_2G03330)"/>
    <property type="match status" value="1"/>
</dbReference>
<dbReference type="InterPro" id="IPR051961">
    <property type="entry name" value="Fungal_Metabolite_Diox"/>
</dbReference>
<name>A0A448Z2F7_9STRA</name>
<evidence type="ECO:0000313" key="2">
    <source>
        <dbReference type="Proteomes" id="UP000291116"/>
    </source>
</evidence>
<dbReference type="OrthoDB" id="43557at2759"/>
<dbReference type="Gene3D" id="2.60.120.620">
    <property type="entry name" value="q2cbj1_9rhob like domain"/>
    <property type="match status" value="1"/>
</dbReference>
<reference evidence="1 2" key="1">
    <citation type="submission" date="2019-01" db="EMBL/GenBank/DDBJ databases">
        <authorList>
            <person name="Ferrante I. M."/>
        </authorList>
    </citation>
    <scope>NUCLEOTIDE SEQUENCE [LARGE SCALE GENOMIC DNA]</scope>
    <source>
        <strain evidence="1 2">B856</strain>
    </source>
</reference>
<evidence type="ECO:0008006" key="3">
    <source>
        <dbReference type="Google" id="ProtNLM"/>
    </source>
</evidence>
<accession>A0A448Z2F7</accession>